<dbReference type="InterPro" id="IPR051446">
    <property type="entry name" value="HTH_trans_reg/aminotransferase"/>
</dbReference>
<proteinExistence type="inferred from homology"/>
<dbReference type="GO" id="GO:0003700">
    <property type="term" value="F:DNA-binding transcription factor activity"/>
    <property type="evidence" value="ECO:0007669"/>
    <property type="project" value="InterPro"/>
</dbReference>
<dbReference type="CDD" id="cd00609">
    <property type="entry name" value="AAT_like"/>
    <property type="match status" value="1"/>
</dbReference>
<dbReference type="InterPro" id="IPR000524">
    <property type="entry name" value="Tscrpt_reg_HTH_GntR"/>
</dbReference>
<comment type="similarity">
    <text evidence="1">In the C-terminal section; belongs to the class-I pyridoxal-phosphate-dependent aminotransferase family.</text>
</comment>
<dbReference type="PROSITE" id="PS50949">
    <property type="entry name" value="HTH_GNTR"/>
    <property type="match status" value="1"/>
</dbReference>
<dbReference type="InterPro" id="IPR036388">
    <property type="entry name" value="WH-like_DNA-bd_sf"/>
</dbReference>
<dbReference type="InterPro" id="IPR004839">
    <property type="entry name" value="Aminotransferase_I/II_large"/>
</dbReference>
<dbReference type="PANTHER" id="PTHR46577:SF1">
    <property type="entry name" value="HTH-TYPE TRANSCRIPTIONAL REGULATORY PROTEIN GABR"/>
    <property type="match status" value="1"/>
</dbReference>
<dbReference type="Gene3D" id="1.10.10.10">
    <property type="entry name" value="Winged helix-like DNA-binding domain superfamily/Winged helix DNA-binding domain"/>
    <property type="match status" value="1"/>
</dbReference>
<sequence length="495" mass="54051">MDPIFELAITLPPPGSRDRLRALHAQLRAAILDGRLKPDLRLPATRALAESLCVSRNTVVAAYDLLLSEGYLVARAGSGTYVADVLPQMVPPKELRSDAAPDARLSDVARSARPIFRFFPPTDGGFDFRSGYPDASLIPFDIWMRLSARALRAASRRTAAYTAPEGQLELRDAIAKHVSFTRAVACSAEDVVVTAGAQQAFELLARILVTPGKTVVAMEEPNYVPMRISYETAGAVLKTVPVDEEGMIIELLPPDAKVICVTPSHQYPLGVVMSPRRRAALLDFAQANNAVVIEDDYDGEFRFGGRPHAALQTLDRNESVFYIGTFSKSLFPSLRLGFVVVPPWAKPALVRAKQTNDWCAPTMTQDTLAAFISEGHLARHMRKMRKVYGDRRTALLHALAQQAGDLLQPIEGDSGLHLSAHLIPSIDALVIAHQAHERGHRIQALNRFGTSPADEINGFVFGFGLMDARGIERGVETLAQMLRAAIPVQARASSR</sequence>
<dbReference type="GO" id="GO:0030170">
    <property type="term" value="F:pyridoxal phosphate binding"/>
    <property type="evidence" value="ECO:0007669"/>
    <property type="project" value="InterPro"/>
</dbReference>
<dbReference type="SUPFAM" id="SSF53383">
    <property type="entry name" value="PLP-dependent transferases"/>
    <property type="match status" value="1"/>
</dbReference>
<evidence type="ECO:0000313" key="7">
    <source>
        <dbReference type="EMBL" id="GIL41634.1"/>
    </source>
</evidence>
<dbReference type="AlphaFoldDB" id="A0A8S8XGF1"/>
<keyword evidence="5" id="KW-0804">Transcription</keyword>
<gene>
    <name evidence="7" type="ORF">TMPK1_38710</name>
</gene>
<name>A0A8S8XGF1_9PROT</name>
<dbReference type="PANTHER" id="PTHR46577">
    <property type="entry name" value="HTH-TYPE TRANSCRIPTIONAL REGULATORY PROTEIN GABR"/>
    <property type="match status" value="1"/>
</dbReference>
<dbReference type="SMART" id="SM00345">
    <property type="entry name" value="HTH_GNTR"/>
    <property type="match status" value="1"/>
</dbReference>
<evidence type="ECO:0000313" key="8">
    <source>
        <dbReference type="Proteomes" id="UP000681075"/>
    </source>
</evidence>
<dbReference type="Pfam" id="PF00155">
    <property type="entry name" value="Aminotran_1_2"/>
    <property type="match status" value="1"/>
</dbReference>
<keyword evidence="4" id="KW-0238">DNA-binding</keyword>
<evidence type="ECO:0000256" key="2">
    <source>
        <dbReference type="ARBA" id="ARBA00022898"/>
    </source>
</evidence>
<dbReference type="InterPro" id="IPR015424">
    <property type="entry name" value="PyrdxlP-dep_Trfase"/>
</dbReference>
<evidence type="ECO:0000256" key="5">
    <source>
        <dbReference type="ARBA" id="ARBA00023163"/>
    </source>
</evidence>
<comment type="caution">
    <text evidence="7">The sequence shown here is derived from an EMBL/GenBank/DDBJ whole genome shotgun (WGS) entry which is preliminary data.</text>
</comment>
<keyword evidence="8" id="KW-1185">Reference proteome</keyword>
<dbReference type="Pfam" id="PF00392">
    <property type="entry name" value="GntR"/>
    <property type="match status" value="1"/>
</dbReference>
<keyword evidence="3" id="KW-0805">Transcription regulation</keyword>
<protein>
    <submittedName>
        <fullName evidence="7">GntR family transcriptional regulator</fullName>
    </submittedName>
</protein>
<reference evidence="7" key="1">
    <citation type="submission" date="2021-02" db="EMBL/GenBank/DDBJ databases">
        <title>Genome sequence of Rhodospirillales sp. strain TMPK1 isolated from soil.</title>
        <authorList>
            <person name="Nakai R."/>
            <person name="Kusada H."/>
            <person name="Tamaki H."/>
        </authorList>
    </citation>
    <scope>NUCLEOTIDE SEQUENCE</scope>
    <source>
        <strain evidence="7">TMPK1</strain>
    </source>
</reference>
<keyword evidence="2" id="KW-0663">Pyridoxal phosphate</keyword>
<dbReference type="RefSeq" id="WP_420245202.1">
    <property type="nucleotide sequence ID" value="NZ_BOPV01000001.1"/>
</dbReference>
<dbReference type="CDD" id="cd07377">
    <property type="entry name" value="WHTH_GntR"/>
    <property type="match status" value="1"/>
</dbReference>
<dbReference type="InterPro" id="IPR036390">
    <property type="entry name" value="WH_DNA-bd_sf"/>
</dbReference>
<feature type="domain" description="HTH gntR-type" evidence="6">
    <location>
        <begin position="17"/>
        <end position="85"/>
    </location>
</feature>
<accession>A0A8S8XGF1</accession>
<dbReference type="EMBL" id="BOPV01000001">
    <property type="protein sequence ID" value="GIL41634.1"/>
    <property type="molecule type" value="Genomic_DNA"/>
</dbReference>
<evidence type="ECO:0000256" key="1">
    <source>
        <dbReference type="ARBA" id="ARBA00005384"/>
    </source>
</evidence>
<evidence type="ECO:0000256" key="4">
    <source>
        <dbReference type="ARBA" id="ARBA00023125"/>
    </source>
</evidence>
<organism evidence="7 8">
    <name type="scientific">Roseiterribacter gracilis</name>
    <dbReference type="NCBI Taxonomy" id="2812848"/>
    <lineage>
        <taxon>Bacteria</taxon>
        <taxon>Pseudomonadati</taxon>
        <taxon>Pseudomonadota</taxon>
        <taxon>Alphaproteobacteria</taxon>
        <taxon>Rhodospirillales</taxon>
        <taxon>Roseiterribacteraceae</taxon>
        <taxon>Roseiterribacter</taxon>
    </lineage>
</organism>
<dbReference type="Proteomes" id="UP000681075">
    <property type="component" value="Unassembled WGS sequence"/>
</dbReference>
<evidence type="ECO:0000259" key="6">
    <source>
        <dbReference type="PROSITE" id="PS50949"/>
    </source>
</evidence>
<dbReference type="Gene3D" id="3.40.640.10">
    <property type="entry name" value="Type I PLP-dependent aspartate aminotransferase-like (Major domain)"/>
    <property type="match status" value="1"/>
</dbReference>
<dbReference type="SUPFAM" id="SSF46785">
    <property type="entry name" value="Winged helix' DNA-binding domain"/>
    <property type="match status" value="1"/>
</dbReference>
<dbReference type="InterPro" id="IPR015421">
    <property type="entry name" value="PyrdxlP-dep_Trfase_major"/>
</dbReference>
<dbReference type="GO" id="GO:0003677">
    <property type="term" value="F:DNA binding"/>
    <property type="evidence" value="ECO:0007669"/>
    <property type="project" value="UniProtKB-KW"/>
</dbReference>
<evidence type="ECO:0000256" key="3">
    <source>
        <dbReference type="ARBA" id="ARBA00023015"/>
    </source>
</evidence>